<feature type="region of interest" description="Disordered" evidence="5">
    <location>
        <begin position="345"/>
        <end position="385"/>
    </location>
</feature>
<evidence type="ECO:0000256" key="3">
    <source>
        <dbReference type="ARBA" id="ARBA00022694"/>
    </source>
</evidence>
<feature type="region of interest" description="Disordered" evidence="5">
    <location>
        <begin position="179"/>
        <end position="208"/>
    </location>
</feature>
<dbReference type="EMBL" id="CAUEEQ010006501">
    <property type="protein sequence ID" value="CAJ0930140.1"/>
    <property type="molecule type" value="Genomic_DNA"/>
</dbReference>
<dbReference type="Proteomes" id="UP001176940">
    <property type="component" value="Unassembled WGS sequence"/>
</dbReference>
<feature type="compositionally biased region" description="Pro residues" evidence="5">
    <location>
        <begin position="28"/>
        <end position="41"/>
    </location>
</feature>
<organism evidence="6 7">
    <name type="scientific">Ranitomeya imitator</name>
    <name type="common">mimic poison frog</name>
    <dbReference type="NCBI Taxonomy" id="111125"/>
    <lineage>
        <taxon>Eukaryota</taxon>
        <taxon>Metazoa</taxon>
        <taxon>Chordata</taxon>
        <taxon>Craniata</taxon>
        <taxon>Vertebrata</taxon>
        <taxon>Euteleostomi</taxon>
        <taxon>Amphibia</taxon>
        <taxon>Batrachia</taxon>
        <taxon>Anura</taxon>
        <taxon>Neobatrachia</taxon>
        <taxon>Hyloidea</taxon>
        <taxon>Dendrobatidae</taxon>
        <taxon>Dendrobatinae</taxon>
        <taxon>Ranitomeya</taxon>
    </lineage>
</organism>
<accession>A0ABN9L5H3</accession>
<gene>
    <name evidence="6" type="ORF">RIMI_LOCUS4125646</name>
</gene>
<dbReference type="Gene3D" id="3.30.110.20">
    <property type="entry name" value="Alba-like domain"/>
    <property type="match status" value="1"/>
</dbReference>
<dbReference type="SUPFAM" id="SSF82704">
    <property type="entry name" value="AlbA-like"/>
    <property type="match status" value="1"/>
</dbReference>
<sequence>MPPQRDTRRRKKVSNDLLRHICTGETPVSPPPPGPPRPPRGPNDIYVNTKTDFRAQLSRCRRLLESGGQKELRVHGLGLAIGRAINLALQLQLAMPETLLLSASTSTVELTDDMEAEGGEDGESGTRHRNNSAIHIRVYRAHEDIAAMLCVSRLLSSLVAASGSPDVCACADDPRWRRPSHLDASSPDSPPAVSGTNRDSAGPSADQIQGGYKQVTMSEPCFWSQFVMESGGEQQQQLSDEMRQKPKKDRGDQTSRKSSSEQGSRASTRKEPPRIPVLDLGARGKKSTDKSKHKECALCGVPLPDSCTKKLCAPCIQQTVAEESVSTANIKEMIRLEVRESLRSLSQAEGSKHRAPLDSNSSEDEGEENAYLSSPFSSSSDEESGRFCLPLDKIDRVVKSVRGMMGIEEPKSQPSKQELMFSGLDRKKHRSFPVNEKIQELILREWKKPEKKGGLTASLKTQVSL</sequence>
<evidence type="ECO:0000313" key="7">
    <source>
        <dbReference type="Proteomes" id="UP001176940"/>
    </source>
</evidence>
<dbReference type="InterPro" id="IPR014612">
    <property type="entry name" value="Pop7/Rpp20"/>
</dbReference>
<evidence type="ECO:0000256" key="5">
    <source>
        <dbReference type="SAM" id="MobiDB-lite"/>
    </source>
</evidence>
<keyword evidence="4" id="KW-0539">Nucleus</keyword>
<evidence type="ECO:0000256" key="4">
    <source>
        <dbReference type="ARBA" id="ARBA00023242"/>
    </source>
</evidence>
<keyword evidence="3" id="KW-0819">tRNA processing</keyword>
<comment type="subcellular location">
    <subcellularLocation>
        <location evidence="1">Nucleus</location>
        <location evidence="1">Nucleolus</location>
    </subcellularLocation>
</comment>
<dbReference type="Pfam" id="PF12328">
    <property type="entry name" value="Rpp20"/>
    <property type="match status" value="1"/>
</dbReference>
<evidence type="ECO:0000256" key="1">
    <source>
        <dbReference type="ARBA" id="ARBA00004604"/>
    </source>
</evidence>
<evidence type="ECO:0000313" key="6">
    <source>
        <dbReference type="EMBL" id="CAJ0930140.1"/>
    </source>
</evidence>
<proteinExistence type="inferred from homology"/>
<reference evidence="6" key="1">
    <citation type="submission" date="2023-07" db="EMBL/GenBank/DDBJ databases">
        <authorList>
            <person name="Stuckert A."/>
        </authorList>
    </citation>
    <scope>NUCLEOTIDE SEQUENCE</scope>
</reference>
<protein>
    <submittedName>
        <fullName evidence="6">Uncharacterized protein</fullName>
    </submittedName>
</protein>
<comment type="similarity">
    <text evidence="2">Belongs to the histone-like Alba family.</text>
</comment>
<dbReference type="PANTHER" id="PTHR15314:SF1">
    <property type="entry name" value="RIBONUCLEASE P PROTEIN SUBUNIT P20"/>
    <property type="match status" value="1"/>
</dbReference>
<feature type="region of interest" description="Disordered" evidence="5">
    <location>
        <begin position="1"/>
        <end position="44"/>
    </location>
</feature>
<name>A0ABN9L5H3_9NEOB</name>
<feature type="region of interest" description="Disordered" evidence="5">
    <location>
        <begin position="232"/>
        <end position="293"/>
    </location>
</feature>
<feature type="compositionally biased region" description="Basic and acidic residues" evidence="5">
    <location>
        <begin position="240"/>
        <end position="259"/>
    </location>
</feature>
<comment type="caution">
    <text evidence="6">The sequence shown here is derived from an EMBL/GenBank/DDBJ whole genome shotgun (WGS) entry which is preliminary data.</text>
</comment>
<dbReference type="InterPro" id="IPR036882">
    <property type="entry name" value="Alba-like_dom_sf"/>
</dbReference>
<keyword evidence="7" id="KW-1185">Reference proteome</keyword>
<dbReference type="PANTHER" id="PTHR15314">
    <property type="entry name" value="RIBONUCLEASE P PROTEIN SUBUNIT P20"/>
    <property type="match status" value="1"/>
</dbReference>
<evidence type="ECO:0000256" key="2">
    <source>
        <dbReference type="ARBA" id="ARBA00008018"/>
    </source>
</evidence>